<dbReference type="AlphaFoldDB" id="A0A9P6MHV7"/>
<evidence type="ECO:0008006" key="3">
    <source>
        <dbReference type="Google" id="ProtNLM"/>
    </source>
</evidence>
<keyword evidence="2" id="KW-1185">Reference proteome</keyword>
<dbReference type="Proteomes" id="UP000703661">
    <property type="component" value="Unassembled WGS sequence"/>
</dbReference>
<reference evidence="1" key="1">
    <citation type="journal article" date="2020" name="Fungal Divers.">
        <title>Resolving the Mortierellaceae phylogeny through synthesis of multi-gene phylogenetics and phylogenomics.</title>
        <authorList>
            <person name="Vandepol N."/>
            <person name="Liber J."/>
            <person name="Desiro A."/>
            <person name="Na H."/>
            <person name="Kennedy M."/>
            <person name="Barry K."/>
            <person name="Grigoriev I.V."/>
            <person name="Miller A.N."/>
            <person name="O'Donnell K."/>
            <person name="Stajich J.E."/>
            <person name="Bonito G."/>
        </authorList>
    </citation>
    <scope>NUCLEOTIDE SEQUENCE</scope>
    <source>
        <strain evidence="1">NRRL 2769</strain>
    </source>
</reference>
<protein>
    <recommendedName>
        <fullName evidence="3">Heterokaryon incompatibility domain-containing protein</fullName>
    </recommendedName>
</protein>
<sequence length="455" mass="51910">MNQSRLAKWDSNCLDTYILLPLDYGFVNNRDCFFISHFWRTRSHPDPEGIDMSLFRDDLRDQQWSYVWIDWTCLPQAPRSKEEDRYFRKMLRSIPLLVQDCGFGWRFPTFEARAWVLFEVATFLLNHKPPFPITDDLETFFIHVNEMVRDGVQPTLKKHGYQCTNQSDLSLVTGWMEILVILFKTVPNVRDRQEIIDAIYAPVAGSLKHFGLNLEIDKSAGTITIDGTIHKFTPIYQLTRETSEQQPPNSALQPPLPGSLVKIAEIDKAIAATDSLASGIDSDIQADFDYLSGPWGCEELLVLDKAALSELLYKVLQDDQTAGLRSRSMDTHKGDKQHPPYVQLNSIGKTFRPYRITKRQDGRLVLYGHEALYRAKRALDRAKNPSVTPSTADLITELIDIGSELQGRVRSIGSMLNDAGGMMLMQQVHKAIRDRLGVSRARELEYAWDGVGDWL</sequence>
<feature type="non-terminal residue" evidence="1">
    <location>
        <position position="455"/>
    </location>
</feature>
<gene>
    <name evidence="1" type="ORF">BGZ80_006138</name>
</gene>
<name>A0A9P6MHV7_9FUNG</name>
<organism evidence="1 2">
    <name type="scientific">Entomortierella chlamydospora</name>
    <dbReference type="NCBI Taxonomy" id="101097"/>
    <lineage>
        <taxon>Eukaryota</taxon>
        <taxon>Fungi</taxon>
        <taxon>Fungi incertae sedis</taxon>
        <taxon>Mucoromycota</taxon>
        <taxon>Mortierellomycotina</taxon>
        <taxon>Mortierellomycetes</taxon>
        <taxon>Mortierellales</taxon>
        <taxon>Mortierellaceae</taxon>
        <taxon>Entomortierella</taxon>
    </lineage>
</organism>
<accession>A0A9P6MHV7</accession>
<proteinExistence type="predicted"/>
<evidence type="ECO:0000313" key="1">
    <source>
        <dbReference type="EMBL" id="KAG0001670.1"/>
    </source>
</evidence>
<dbReference type="EMBL" id="JAAAID010003016">
    <property type="protein sequence ID" value="KAG0001670.1"/>
    <property type="molecule type" value="Genomic_DNA"/>
</dbReference>
<comment type="caution">
    <text evidence="1">The sequence shown here is derived from an EMBL/GenBank/DDBJ whole genome shotgun (WGS) entry which is preliminary data.</text>
</comment>
<evidence type="ECO:0000313" key="2">
    <source>
        <dbReference type="Proteomes" id="UP000703661"/>
    </source>
</evidence>